<organism evidence="13 14">
    <name type="scientific">Acinetobacter proteolyticus</name>
    <dbReference type="NCBI Taxonomy" id="1776741"/>
    <lineage>
        <taxon>Bacteria</taxon>
        <taxon>Pseudomonadati</taxon>
        <taxon>Pseudomonadota</taxon>
        <taxon>Gammaproteobacteria</taxon>
        <taxon>Moraxellales</taxon>
        <taxon>Moraxellaceae</taxon>
        <taxon>Acinetobacter</taxon>
    </lineage>
</organism>
<dbReference type="Pfam" id="PF01179">
    <property type="entry name" value="Cu_amine_oxid"/>
    <property type="match status" value="1"/>
</dbReference>
<dbReference type="SUPFAM" id="SSF54416">
    <property type="entry name" value="Amine oxidase N-terminal region"/>
    <property type="match status" value="2"/>
</dbReference>
<dbReference type="EMBL" id="PISJ01000025">
    <property type="protein sequence ID" value="PKF31317.1"/>
    <property type="molecule type" value="Genomic_DNA"/>
</dbReference>
<protein>
    <recommendedName>
        <fullName evidence="8">Amine oxidase</fullName>
        <ecNumber evidence="8">1.4.3.-</ecNumber>
    </recommendedName>
</protein>
<evidence type="ECO:0000313" key="14">
    <source>
        <dbReference type="Proteomes" id="UP000233553"/>
    </source>
</evidence>
<evidence type="ECO:0000256" key="2">
    <source>
        <dbReference type="ARBA" id="ARBA00022723"/>
    </source>
</evidence>
<evidence type="ECO:0000256" key="3">
    <source>
        <dbReference type="ARBA" id="ARBA00022772"/>
    </source>
</evidence>
<dbReference type="Gene3D" id="3.10.450.40">
    <property type="match status" value="2"/>
</dbReference>
<dbReference type="InterPro" id="IPR012854">
    <property type="entry name" value="Cu_amine_oxidase-like_N"/>
</dbReference>
<dbReference type="GO" id="GO:0009308">
    <property type="term" value="P:amine metabolic process"/>
    <property type="evidence" value="ECO:0007669"/>
    <property type="project" value="UniProtKB-UniRule"/>
</dbReference>
<accession>A0A2N0WA69</accession>
<keyword evidence="5 8" id="KW-0186">Copper</keyword>
<feature type="domain" description="Copper amine oxidase-like N-terminal" evidence="12">
    <location>
        <begin position="15"/>
        <end position="81"/>
    </location>
</feature>
<comment type="cofactor">
    <cofactor evidence="8">
        <name>Cu cation</name>
        <dbReference type="ChEBI" id="CHEBI:23378"/>
    </cofactor>
    <text evidence="8">Contains 1 topaquinone per subunit.</text>
</comment>
<proteinExistence type="inferred from homology"/>
<evidence type="ECO:0000256" key="5">
    <source>
        <dbReference type="ARBA" id="ARBA00023008"/>
    </source>
</evidence>
<dbReference type="InterPro" id="IPR016182">
    <property type="entry name" value="Cu_amine_oxidase_N-reg"/>
</dbReference>
<dbReference type="Proteomes" id="UP000233553">
    <property type="component" value="Unassembled WGS sequence"/>
</dbReference>
<dbReference type="InterPro" id="IPR000269">
    <property type="entry name" value="Cu_amine_oxidase"/>
</dbReference>
<evidence type="ECO:0000256" key="1">
    <source>
        <dbReference type="ARBA" id="ARBA00007983"/>
    </source>
</evidence>
<feature type="active site" description="Schiff-base intermediate with substrate; via topaquinone" evidence="6">
    <location>
        <position position="478"/>
    </location>
</feature>
<evidence type="ECO:0000256" key="7">
    <source>
        <dbReference type="PIRSR" id="PIRSR600269-51"/>
    </source>
</evidence>
<comment type="similarity">
    <text evidence="1 8">Belongs to the copper/topaquinone oxidase family.</text>
</comment>
<keyword evidence="2 8" id="KW-0479">Metal-binding</keyword>
<dbReference type="GO" id="GO:0048038">
    <property type="term" value="F:quinone binding"/>
    <property type="evidence" value="ECO:0007669"/>
    <property type="project" value="InterPro"/>
</dbReference>
<feature type="active site" description="Proton acceptor" evidence="6">
    <location>
        <position position="395"/>
    </location>
</feature>
<reference evidence="13 14" key="1">
    <citation type="submission" date="2017-12" db="EMBL/GenBank/DDBJ databases">
        <title>Draft Genome sequences of multiple microbial strains isolated from spacecraft associated surfaces.</title>
        <authorList>
            <person name="Seuylemezian A."/>
            <person name="Vaishampayan P."/>
            <person name="Venkateswaran K."/>
        </authorList>
    </citation>
    <scope>NUCLEOTIDE SEQUENCE [LARGE SCALE GENOMIC DNA]</scope>
    <source>
        <strain evidence="13 14">2P01AA</strain>
    </source>
</reference>
<feature type="domain" description="Copper amine oxidase N3-terminal" evidence="11">
    <location>
        <begin position="198"/>
        <end position="299"/>
    </location>
</feature>
<dbReference type="PANTHER" id="PTHR10638:SF41">
    <property type="entry name" value="AMINE OXIDASE"/>
    <property type="match status" value="1"/>
</dbReference>
<dbReference type="Pfam" id="PF02727">
    <property type="entry name" value="Cu_amine_oxidN2"/>
    <property type="match status" value="1"/>
</dbReference>
<dbReference type="NCBIfam" id="NF011285">
    <property type="entry name" value="PRK14696.1"/>
    <property type="match status" value="1"/>
</dbReference>
<evidence type="ECO:0000256" key="4">
    <source>
        <dbReference type="ARBA" id="ARBA00023002"/>
    </source>
</evidence>
<evidence type="ECO:0000256" key="8">
    <source>
        <dbReference type="RuleBase" id="RU000672"/>
    </source>
</evidence>
<dbReference type="InterPro" id="IPR036582">
    <property type="entry name" value="Mao_N_sf"/>
</dbReference>
<dbReference type="Pfam" id="PF02728">
    <property type="entry name" value="Cu_amine_oxidN3"/>
    <property type="match status" value="1"/>
</dbReference>
<evidence type="ECO:0000259" key="10">
    <source>
        <dbReference type="Pfam" id="PF02727"/>
    </source>
</evidence>
<evidence type="ECO:0000259" key="9">
    <source>
        <dbReference type="Pfam" id="PF01179"/>
    </source>
</evidence>
<dbReference type="InterPro" id="IPR049948">
    <property type="entry name" value="Cu_Am_ox_TPQ-bd"/>
</dbReference>
<dbReference type="EC" id="1.4.3.-" evidence="8"/>
<comment type="PTM">
    <text evidence="7 8">Topaquinone (TPQ) is generated by copper-dependent autoxidation of a specific tyrosyl residue.</text>
</comment>
<dbReference type="PANTHER" id="PTHR10638">
    <property type="entry name" value="COPPER AMINE OXIDASE"/>
    <property type="match status" value="1"/>
</dbReference>
<gene>
    <name evidence="13" type="ORF">CW311_19480</name>
</gene>
<feature type="domain" description="Copper amine oxidase catalytic" evidence="9">
    <location>
        <begin position="319"/>
        <end position="731"/>
    </location>
</feature>
<evidence type="ECO:0000259" key="12">
    <source>
        <dbReference type="Pfam" id="PF07833"/>
    </source>
</evidence>
<dbReference type="PROSITE" id="PS01164">
    <property type="entry name" value="COPPER_AMINE_OXID_1"/>
    <property type="match status" value="1"/>
</dbReference>
<keyword evidence="3 6" id="KW-0801">TPQ</keyword>
<dbReference type="Gene3D" id="2.70.98.20">
    <property type="entry name" value="Copper amine oxidase, catalytic domain"/>
    <property type="match status" value="1"/>
</dbReference>
<dbReference type="AlphaFoldDB" id="A0A2N0WA69"/>
<dbReference type="GO" id="GO:0005507">
    <property type="term" value="F:copper ion binding"/>
    <property type="evidence" value="ECO:0007669"/>
    <property type="project" value="InterPro"/>
</dbReference>
<dbReference type="SUPFAM" id="SSF49998">
    <property type="entry name" value="Amine oxidase catalytic domain"/>
    <property type="match status" value="1"/>
</dbReference>
<dbReference type="GO" id="GO:0008131">
    <property type="term" value="F:primary methylamine oxidase activity"/>
    <property type="evidence" value="ECO:0007669"/>
    <property type="project" value="InterPro"/>
</dbReference>
<dbReference type="InterPro" id="IPR015800">
    <property type="entry name" value="Cu_amine_oxidase_N2"/>
</dbReference>
<dbReference type="Pfam" id="PF07833">
    <property type="entry name" value="Cu_amine_oxidN1"/>
    <property type="match status" value="1"/>
</dbReference>
<dbReference type="Gene3D" id="3.30.457.10">
    <property type="entry name" value="Copper amine oxidase-like, N-terminal domain"/>
    <property type="match status" value="1"/>
</dbReference>
<dbReference type="InterPro" id="IPR015802">
    <property type="entry name" value="Cu_amine_oxidase_N3"/>
</dbReference>
<sequence length="743" mass="84282">MIPFFIPTKSTAHDQEAKMLPLNDIMHSVGAKVEHDSYSNLYVITKNSTYVKIKPNSKTIYVNGKPLEIEIPVIEKQNQAYAFEGLANEIFQSGLDQTFKTETIPHPLNSLSIDEIKLAKSIIGQDSRAPKELRFSQLSLKDPEKKEVWDSVLNQKAFNYDRQADFILLQNNTVIEGVVDLKAKKIKQWNILKDTHGMVLLDDFELVQKVIKESPEYAKALKKRGINDVSKVVATPLTVGYFGGEDGLNKEFNILKIVSYLDIGDGNYWAHPIENLVAIVDLDKKKIIKIEDGEIIPVPMLARPYDGRNKNVQSAKPLRITEPEGKNFTVTGQYVHWGNWCFHVSLDSRVGIKLSTMTYKDNGIKRKVMYEGNLGGMVVPYGDPDLGWYFKSYVDSGDYGMGTLTSPLNRGTDVPENAVLFDSVIADYKGDPITIPNAFAIFERYANPEYKHQEMGQPNVSVARRELVVRWISTIGNYDYIFDWVLSQNGTIGINSGATGIEAVKGVKSKTMHDSTAKNDTKYGTLIDHNIVGTTHQHIYNFRLDMDIDGLENTLTHMNPFVMKHQNSIRKSSMQIETSTISNEKNASERFDPSTIRLISNYKKENAMGNPVSYQIIPFAGGTHPIAKGANFSTDEWLFKRMNFMDKQIWVTKYNPNEKYPDGKYPNRSTHDTGLAQFINDDDNINNKDIVVWMTTGTTHVARSEEWPIMPTEWVNVLLKPWNFFNETPSLKPNESNDQHQQH</sequence>
<dbReference type="SUPFAM" id="SSF55383">
    <property type="entry name" value="Copper amine oxidase, domain N"/>
    <property type="match status" value="1"/>
</dbReference>
<dbReference type="InterPro" id="IPR015798">
    <property type="entry name" value="Cu_amine_oxidase_C"/>
</dbReference>
<dbReference type="PROSITE" id="PS01165">
    <property type="entry name" value="COPPER_AMINE_OXID_2"/>
    <property type="match status" value="1"/>
</dbReference>
<keyword evidence="4 8" id="KW-0560">Oxidoreductase</keyword>
<evidence type="ECO:0000256" key="6">
    <source>
        <dbReference type="PIRSR" id="PIRSR600269-50"/>
    </source>
</evidence>
<feature type="modified residue" description="2',4',5'-topaquinone" evidence="7">
    <location>
        <position position="478"/>
    </location>
</feature>
<comment type="caution">
    <text evidence="13">The sequence shown here is derived from an EMBL/GenBank/DDBJ whole genome shotgun (WGS) entry which is preliminary data.</text>
</comment>
<name>A0A2N0WA69_9GAMM</name>
<evidence type="ECO:0000313" key="13">
    <source>
        <dbReference type="EMBL" id="PKF31317.1"/>
    </source>
</evidence>
<feature type="domain" description="Copper amine oxidase N2-terminal" evidence="10">
    <location>
        <begin position="106"/>
        <end position="191"/>
    </location>
</feature>
<evidence type="ECO:0000259" key="11">
    <source>
        <dbReference type="Pfam" id="PF02728"/>
    </source>
</evidence>
<dbReference type="InterPro" id="IPR036460">
    <property type="entry name" value="Cu_amine_oxidase_C_sf"/>
</dbReference>
<dbReference type="InterPro" id="IPR049947">
    <property type="entry name" value="Cu_Am_Ox_Cu-bd"/>
</dbReference>